<protein>
    <submittedName>
        <fullName evidence="4">Bacteriocin</fullName>
    </submittedName>
</protein>
<organism evidence="4 5">
    <name type="scientific">Limosilactobacillus balticus</name>
    <dbReference type="NCBI Taxonomy" id="2759747"/>
    <lineage>
        <taxon>Bacteria</taxon>
        <taxon>Bacillati</taxon>
        <taxon>Bacillota</taxon>
        <taxon>Bacilli</taxon>
        <taxon>Lactobacillales</taxon>
        <taxon>Lactobacillaceae</taxon>
        <taxon>Limosilactobacillus</taxon>
    </lineage>
</organism>
<accession>A0ABS8RHH0</accession>
<keyword evidence="5" id="KW-1185">Reference proteome</keyword>
<evidence type="ECO:0000256" key="3">
    <source>
        <dbReference type="ARBA" id="ARBA00023048"/>
    </source>
</evidence>
<keyword evidence="3" id="KW-0078">Bacteriocin</keyword>
<dbReference type="Proteomes" id="UP001200032">
    <property type="component" value="Unassembled WGS sequence"/>
</dbReference>
<dbReference type="NCBIfam" id="TIGR01847">
    <property type="entry name" value="bacteriocin_sig"/>
    <property type="match status" value="1"/>
</dbReference>
<reference evidence="4 5" key="1">
    <citation type="submission" date="2021-12" db="EMBL/GenBank/DDBJ databases">
        <title>A phylogenomic analysis of Limosilactobacillus reuteri reveals ancient and stable evolutionary relationships with rodents and birds and zoonotic transmission to humans.</title>
        <authorList>
            <person name="Li F."/>
            <person name="Li X."/>
            <person name="Cheng C."/>
            <person name="Tollenaar S."/>
            <person name="Zhang J.S."/>
            <person name="Simpson D."/>
            <person name="Tasseva G."/>
            <person name="Perez-Munoz M.E."/>
            <person name="Frese S."/>
            <person name="Gaenzle M.G."/>
            <person name="Walter J."/>
            <person name="Zheng J."/>
        </authorList>
    </citation>
    <scope>NUCLEOTIDE SEQUENCE [LARGE SCALE GENOMIC DNA]</scope>
    <source>
        <strain evidence="4 5">WF-AF5-A</strain>
    </source>
</reference>
<gene>
    <name evidence="4" type="ORF">LTY59_05210</name>
</gene>
<keyword evidence="2" id="KW-0044">Antibiotic</keyword>
<evidence type="ECO:0000313" key="5">
    <source>
        <dbReference type="Proteomes" id="UP001200032"/>
    </source>
</evidence>
<dbReference type="EMBL" id="JAJPDJ010000059">
    <property type="protein sequence ID" value="MCD7138614.1"/>
    <property type="molecule type" value="Genomic_DNA"/>
</dbReference>
<dbReference type="RefSeq" id="WP_136001999.1">
    <property type="nucleotide sequence ID" value="NZ_JACIVG010000087.1"/>
</dbReference>
<dbReference type="InterPro" id="IPR010133">
    <property type="entry name" value="Bacteriocin_signal_seq"/>
</dbReference>
<proteinExistence type="predicted"/>
<evidence type="ECO:0000256" key="2">
    <source>
        <dbReference type="ARBA" id="ARBA00023022"/>
    </source>
</evidence>
<comment type="caution">
    <text evidence="4">The sequence shown here is derived from an EMBL/GenBank/DDBJ whole genome shotgun (WGS) entry which is preliminary data.</text>
</comment>
<keyword evidence="1" id="KW-0929">Antimicrobial</keyword>
<evidence type="ECO:0000313" key="4">
    <source>
        <dbReference type="EMBL" id="MCD7138614.1"/>
    </source>
</evidence>
<name>A0ABS8RHH0_9LACO</name>
<evidence type="ECO:0000256" key="1">
    <source>
        <dbReference type="ARBA" id="ARBA00022529"/>
    </source>
</evidence>
<sequence>MQSYKKLSTKQLATTIGGNIQQQSSQMVSLQSFGRITDKDYTYTIYKKLKGIFH</sequence>